<comment type="catalytic activity">
    <reaction evidence="1">
        <text>ATP-independent breakage of single-stranded DNA, followed by passage and rejoining.</text>
        <dbReference type="EC" id="5.6.2.1"/>
    </reaction>
</comment>
<dbReference type="InterPro" id="IPR023406">
    <property type="entry name" value="Topo_IA_AS"/>
</dbReference>
<gene>
    <name evidence="15" type="ORF">CYJ34_06880</name>
</gene>
<dbReference type="NCBIfam" id="TIGR01056">
    <property type="entry name" value="topB"/>
    <property type="match status" value="1"/>
</dbReference>
<dbReference type="Gene3D" id="1.10.290.10">
    <property type="entry name" value="Topoisomerase I, domain 4"/>
    <property type="match status" value="1"/>
</dbReference>
<dbReference type="Proteomes" id="UP000234335">
    <property type="component" value="Unassembled WGS sequence"/>
</dbReference>
<dbReference type="GO" id="GO:0003677">
    <property type="term" value="F:DNA binding"/>
    <property type="evidence" value="ECO:0007669"/>
    <property type="project" value="UniProtKB-KW"/>
</dbReference>
<dbReference type="Pfam" id="PF01751">
    <property type="entry name" value="Toprim"/>
    <property type="match status" value="1"/>
</dbReference>
<dbReference type="Gene3D" id="2.70.20.10">
    <property type="entry name" value="Topoisomerase I, domain 3"/>
    <property type="match status" value="1"/>
</dbReference>
<dbReference type="PRINTS" id="PR00417">
    <property type="entry name" value="PRTPISMRASEI"/>
</dbReference>
<evidence type="ECO:0000256" key="6">
    <source>
        <dbReference type="ARBA" id="ARBA00023029"/>
    </source>
</evidence>
<evidence type="ECO:0000256" key="1">
    <source>
        <dbReference type="ARBA" id="ARBA00000213"/>
    </source>
</evidence>
<evidence type="ECO:0000259" key="14">
    <source>
        <dbReference type="PROSITE" id="PS52039"/>
    </source>
</evidence>
<dbReference type="GO" id="GO:0043597">
    <property type="term" value="C:cytoplasmic replication fork"/>
    <property type="evidence" value="ECO:0007669"/>
    <property type="project" value="TreeGrafter"/>
</dbReference>
<dbReference type="InterPro" id="IPR003602">
    <property type="entry name" value="Topo_IA_DNA-bd_dom"/>
</dbReference>
<dbReference type="InterPro" id="IPR005738">
    <property type="entry name" value="TopoIII"/>
</dbReference>
<dbReference type="NCBIfam" id="NF005829">
    <property type="entry name" value="PRK07726.1"/>
    <property type="match status" value="1"/>
</dbReference>
<evidence type="ECO:0000256" key="12">
    <source>
        <dbReference type="ARBA" id="ARBA00032877"/>
    </source>
</evidence>
<keyword evidence="8 15" id="KW-0413">Isomerase</keyword>
<feature type="domain" description="Toprim" evidence="13">
    <location>
        <begin position="1"/>
        <end position="134"/>
    </location>
</feature>
<evidence type="ECO:0000256" key="8">
    <source>
        <dbReference type="ARBA" id="ARBA00023235"/>
    </source>
</evidence>
<keyword evidence="6" id="KW-0799">Topoisomerase</keyword>
<evidence type="ECO:0000256" key="2">
    <source>
        <dbReference type="ARBA" id="ARBA00009446"/>
    </source>
</evidence>
<accession>A0A2I1M6G8</accession>
<keyword evidence="5" id="KW-0460">Magnesium</keyword>
<evidence type="ECO:0000256" key="7">
    <source>
        <dbReference type="ARBA" id="ARBA00023125"/>
    </source>
</evidence>
<keyword evidence="7" id="KW-0238">DNA-binding</keyword>
<dbReference type="SMART" id="SM00436">
    <property type="entry name" value="TOP1Bc"/>
    <property type="match status" value="1"/>
</dbReference>
<dbReference type="CDD" id="cd03362">
    <property type="entry name" value="TOPRIM_TopoIA_TopoIII"/>
    <property type="match status" value="1"/>
</dbReference>
<dbReference type="InterPro" id="IPR013826">
    <property type="entry name" value="Topo_IA_cen_sub3"/>
</dbReference>
<evidence type="ECO:0000259" key="13">
    <source>
        <dbReference type="PROSITE" id="PS50880"/>
    </source>
</evidence>
<dbReference type="InterPro" id="IPR013497">
    <property type="entry name" value="Topo_IA_cen"/>
</dbReference>
<keyword evidence="16" id="KW-1185">Reference proteome</keyword>
<dbReference type="CDD" id="cd00186">
    <property type="entry name" value="TOP1Ac"/>
    <property type="match status" value="1"/>
</dbReference>
<dbReference type="PANTHER" id="PTHR11390:SF21">
    <property type="entry name" value="DNA TOPOISOMERASE 3-ALPHA"/>
    <property type="match status" value="1"/>
</dbReference>
<evidence type="ECO:0000313" key="16">
    <source>
        <dbReference type="Proteomes" id="UP000234335"/>
    </source>
</evidence>
<dbReference type="GO" id="GO:0006310">
    <property type="term" value="P:DNA recombination"/>
    <property type="evidence" value="ECO:0007669"/>
    <property type="project" value="TreeGrafter"/>
</dbReference>
<dbReference type="InterPro" id="IPR013825">
    <property type="entry name" value="Topo_IA_cen_sub2"/>
</dbReference>
<dbReference type="Pfam" id="PF01131">
    <property type="entry name" value="Topoisom_bac"/>
    <property type="match status" value="1"/>
</dbReference>
<dbReference type="InterPro" id="IPR006171">
    <property type="entry name" value="TOPRIM_dom"/>
</dbReference>
<sequence length="572" mass="65932">MQLVITEKPSVAMSIAKVLGVKNRQNGYIEGNSYIISWCVGHLVGLVSPEIYDEKYKKWDMEDLPIFPKEFKHYVLPKVKKQFSILKTLMNRKDINEVINACDAGREGELIFRLVYKQAKCKKYIKRLWISSMEDRAIKEGFENLKEGHDYDNLFASATARAKADWLVGMNLSRLYSLLYKQNYSVGRVQTPTLALMVKREGDIQSFKKEKYYIVELDLDDFSLTTERIDNPDIAEQLKNLVPETIKIDYVEEKEKITKPDLPFDLTTLQRECNRYFGYSAKQSLDYAQSLYEKKLITYPRTDSRYLTEDMITSLVNNILGKNDFDTDRIKVIFNTKKVTDHHAIIPTASASIEEIESLPESEKRVFKLIKNKLHASFSYPLKEKLTKIIAEFDGFEFTTKGKTVIDGGFTKYLEDYKPKDKKDNPLPIVNPGDEFSIKEKTIKEKYTQPPKPYTEESLLKAMEIAGKGEIDKGIEVERVGLGTPATRAGIIENLIYKKYIKREGKNLIPTHLGLAVISIVAKELKNAKLTSDWETSLYYISKGKSREEDFLQEIEAFIAKQIDLYKCVNEQ</sequence>
<dbReference type="GO" id="GO:0006281">
    <property type="term" value="P:DNA repair"/>
    <property type="evidence" value="ECO:0007669"/>
    <property type="project" value="TreeGrafter"/>
</dbReference>
<evidence type="ECO:0000313" key="15">
    <source>
        <dbReference type="EMBL" id="PKZ15740.1"/>
    </source>
</evidence>
<dbReference type="Gene3D" id="1.10.460.10">
    <property type="entry name" value="Topoisomerase I, domain 2"/>
    <property type="match status" value="1"/>
</dbReference>
<dbReference type="RefSeq" id="WP_101540562.1">
    <property type="nucleotide sequence ID" value="NZ_PKGS01000005.1"/>
</dbReference>
<dbReference type="PROSITE" id="PS52039">
    <property type="entry name" value="TOPO_IA_2"/>
    <property type="match status" value="1"/>
</dbReference>
<evidence type="ECO:0000256" key="9">
    <source>
        <dbReference type="ARBA" id="ARBA00030003"/>
    </source>
</evidence>
<protein>
    <recommendedName>
        <fullName evidence="3">DNA topoisomerase</fullName>
        <ecNumber evidence="3">5.6.2.1</ecNumber>
    </recommendedName>
    <alternativeName>
        <fullName evidence="12">Omega-protein</fullName>
    </alternativeName>
    <alternativeName>
        <fullName evidence="11">Relaxing enzyme</fullName>
    </alternativeName>
    <alternativeName>
        <fullName evidence="9">Swivelase</fullName>
    </alternativeName>
    <alternativeName>
        <fullName evidence="10">Untwisting enzyme</fullName>
    </alternativeName>
</protein>
<dbReference type="InterPro" id="IPR013824">
    <property type="entry name" value="Topo_IA_cen_sub1"/>
</dbReference>
<comment type="caution">
    <text evidence="15">The sequence shown here is derived from an EMBL/GenBank/DDBJ whole genome shotgun (WGS) entry which is preliminary data.</text>
</comment>
<keyword evidence="4" id="KW-0479">Metal-binding</keyword>
<evidence type="ECO:0000256" key="11">
    <source>
        <dbReference type="ARBA" id="ARBA00032235"/>
    </source>
</evidence>
<dbReference type="PROSITE" id="PS50880">
    <property type="entry name" value="TOPRIM"/>
    <property type="match status" value="1"/>
</dbReference>
<dbReference type="PANTHER" id="PTHR11390">
    <property type="entry name" value="PROKARYOTIC DNA TOPOISOMERASE"/>
    <property type="match status" value="1"/>
</dbReference>
<feature type="domain" description="Topo IA-type catalytic" evidence="14">
    <location>
        <begin position="151"/>
        <end position="563"/>
    </location>
</feature>
<dbReference type="AlphaFoldDB" id="A0A2I1M6G8"/>
<dbReference type="GO" id="GO:0003917">
    <property type="term" value="F:DNA topoisomerase type I (single strand cut, ATP-independent) activity"/>
    <property type="evidence" value="ECO:0007669"/>
    <property type="project" value="UniProtKB-EC"/>
</dbReference>
<dbReference type="Gene3D" id="3.40.50.140">
    <property type="match status" value="1"/>
</dbReference>
<evidence type="ECO:0000256" key="3">
    <source>
        <dbReference type="ARBA" id="ARBA00012891"/>
    </source>
</evidence>
<proteinExistence type="inferred from homology"/>
<dbReference type="SMART" id="SM00493">
    <property type="entry name" value="TOPRIM"/>
    <property type="match status" value="1"/>
</dbReference>
<evidence type="ECO:0000256" key="4">
    <source>
        <dbReference type="ARBA" id="ARBA00022723"/>
    </source>
</evidence>
<dbReference type="InterPro" id="IPR034144">
    <property type="entry name" value="TOPRIM_TopoIII"/>
</dbReference>
<dbReference type="EC" id="5.6.2.1" evidence="3"/>
<dbReference type="PROSITE" id="PS00396">
    <property type="entry name" value="TOPO_IA_1"/>
    <property type="match status" value="1"/>
</dbReference>
<organism evidence="15 16">
    <name type="scientific">Anaerococcus octavius</name>
    <dbReference type="NCBI Taxonomy" id="54007"/>
    <lineage>
        <taxon>Bacteria</taxon>
        <taxon>Bacillati</taxon>
        <taxon>Bacillota</taxon>
        <taxon>Tissierellia</taxon>
        <taxon>Tissierellales</taxon>
        <taxon>Peptoniphilaceae</taxon>
        <taxon>Anaerococcus</taxon>
    </lineage>
</organism>
<evidence type="ECO:0000256" key="5">
    <source>
        <dbReference type="ARBA" id="ARBA00022842"/>
    </source>
</evidence>
<dbReference type="InterPro" id="IPR023405">
    <property type="entry name" value="Topo_IA_core_domain"/>
</dbReference>
<reference evidence="15 16" key="1">
    <citation type="submission" date="2017-12" db="EMBL/GenBank/DDBJ databases">
        <title>Phylogenetic diversity of female urinary microbiome.</title>
        <authorList>
            <person name="Thomas-White K."/>
            <person name="Wolfe A.J."/>
        </authorList>
    </citation>
    <scope>NUCLEOTIDE SEQUENCE [LARGE SCALE GENOMIC DNA]</scope>
    <source>
        <strain evidence="15 16">UMB0119</strain>
    </source>
</reference>
<dbReference type="GO" id="GO:0046872">
    <property type="term" value="F:metal ion binding"/>
    <property type="evidence" value="ECO:0007669"/>
    <property type="project" value="UniProtKB-KW"/>
</dbReference>
<dbReference type="SMART" id="SM00437">
    <property type="entry name" value="TOP1Ac"/>
    <property type="match status" value="1"/>
</dbReference>
<dbReference type="InterPro" id="IPR000380">
    <property type="entry name" value="Topo_IA"/>
</dbReference>
<name>A0A2I1M6G8_9FIRM</name>
<dbReference type="SUPFAM" id="SSF56712">
    <property type="entry name" value="Prokaryotic type I DNA topoisomerase"/>
    <property type="match status" value="1"/>
</dbReference>
<dbReference type="InterPro" id="IPR003601">
    <property type="entry name" value="Topo_IA_2"/>
</dbReference>
<dbReference type="EMBL" id="PKGS01000005">
    <property type="protein sequence ID" value="PKZ15740.1"/>
    <property type="molecule type" value="Genomic_DNA"/>
</dbReference>
<dbReference type="GO" id="GO:0006265">
    <property type="term" value="P:DNA topological change"/>
    <property type="evidence" value="ECO:0007669"/>
    <property type="project" value="InterPro"/>
</dbReference>
<comment type="similarity">
    <text evidence="2">Belongs to the type IA topoisomerase family.</text>
</comment>
<evidence type="ECO:0000256" key="10">
    <source>
        <dbReference type="ARBA" id="ARBA00031985"/>
    </source>
</evidence>